<dbReference type="AlphaFoldDB" id="A0AAE3T7P2"/>
<dbReference type="InterPro" id="IPR011008">
    <property type="entry name" value="Dimeric_a/b-barrel"/>
</dbReference>
<accession>A0AAE3T7P2</accession>
<evidence type="ECO:0000313" key="2">
    <source>
        <dbReference type="EMBL" id="MDF0599229.1"/>
    </source>
</evidence>
<feature type="domain" description="DUF3291" evidence="1">
    <location>
        <begin position="5"/>
        <end position="146"/>
    </location>
</feature>
<proteinExistence type="predicted"/>
<keyword evidence="3" id="KW-1185">Reference proteome</keyword>
<evidence type="ECO:0000259" key="1">
    <source>
        <dbReference type="Pfam" id="PF11695"/>
    </source>
</evidence>
<gene>
    <name evidence="2" type="ORF">P1J78_00660</name>
</gene>
<name>A0AAE3T7P2_9RHOB</name>
<dbReference type="Pfam" id="PF11695">
    <property type="entry name" value="DUF3291"/>
    <property type="match status" value="1"/>
</dbReference>
<dbReference type="RefSeq" id="WP_275565373.1">
    <property type="nucleotide sequence ID" value="NZ_JARGYC010000001.1"/>
</dbReference>
<dbReference type="InterPro" id="IPR021708">
    <property type="entry name" value="DUF3291"/>
</dbReference>
<reference evidence="2" key="1">
    <citation type="submission" date="2023-03" db="EMBL/GenBank/DDBJ databases">
        <title>Multiphase analysis and comparison of six strains from genera Psychromarinibacter, Lutimaribacter, and Maritimibacter, including a novel species: Psychromarinibacter sediminicola sp. nov.</title>
        <authorList>
            <person name="Wang Y.-H."/>
            <person name="Ye M.-Q."/>
            <person name="Du Z.-J."/>
        </authorList>
    </citation>
    <scope>NUCLEOTIDE SEQUENCE</scope>
    <source>
        <strain evidence="2">C21-152</strain>
    </source>
</reference>
<dbReference type="SUPFAM" id="SSF54909">
    <property type="entry name" value="Dimeric alpha+beta barrel"/>
    <property type="match status" value="1"/>
</dbReference>
<sequence>MGRHLAQFNWGVLRADWESPVVADFVNGLDRVNAAAARSDGFVWQLSDDEMETAQLDPEGPLGGNPRLASTLSVWRDLAALERFVWRSVHKVFYDRRAEWFAPGQGLRLALWWVPEGTRPTLAEAAERAEHLRQHGDSDVAFGWDHARRTAA</sequence>
<organism evidence="2 3">
    <name type="scientific">Psychromarinibacter sediminicola</name>
    <dbReference type="NCBI Taxonomy" id="3033385"/>
    <lineage>
        <taxon>Bacteria</taxon>
        <taxon>Pseudomonadati</taxon>
        <taxon>Pseudomonadota</taxon>
        <taxon>Alphaproteobacteria</taxon>
        <taxon>Rhodobacterales</taxon>
        <taxon>Paracoccaceae</taxon>
        <taxon>Psychromarinibacter</taxon>
    </lineage>
</organism>
<comment type="caution">
    <text evidence="2">The sequence shown here is derived from an EMBL/GenBank/DDBJ whole genome shotgun (WGS) entry which is preliminary data.</text>
</comment>
<dbReference type="EMBL" id="JARGYC010000001">
    <property type="protein sequence ID" value="MDF0599229.1"/>
    <property type="molecule type" value="Genomic_DNA"/>
</dbReference>
<protein>
    <submittedName>
        <fullName evidence="2">DUF3291 domain-containing protein</fullName>
    </submittedName>
</protein>
<evidence type="ECO:0000313" key="3">
    <source>
        <dbReference type="Proteomes" id="UP001220964"/>
    </source>
</evidence>
<dbReference type="Proteomes" id="UP001220964">
    <property type="component" value="Unassembled WGS sequence"/>
</dbReference>